<dbReference type="SUPFAM" id="SSF56214">
    <property type="entry name" value="4'-phosphopantetheinyl transferase"/>
    <property type="match status" value="2"/>
</dbReference>
<evidence type="ECO:0000313" key="4">
    <source>
        <dbReference type="EMBL" id="QNV40251.1"/>
    </source>
</evidence>
<dbReference type="GO" id="GO:0005829">
    <property type="term" value="C:cytosol"/>
    <property type="evidence" value="ECO:0007669"/>
    <property type="project" value="TreeGrafter"/>
</dbReference>
<sequence length="265" mass="28916">MSSDSATTAYLFAVPTSILRSGHGITWLSYVGLAEQMQAAEFRQADDALHFAAQHSLMRVIAATALGVRPTQAAEIPVHRSCLLCTAGGEHGKPRIEGINFNMARTPGLAVGVFIAEDMALEDATQLGVDVERLRGSFFDTYDRISLTQEETAALKGEPQETAQMIRLMLWTGKQAVLKAVGAGLPAGLNSVRCSMDDFPRSIDEVSGFTTTAVFERSEVENKLFHLTWLVQGEYFIAVALDRPRPVSLHAVTTPVEIKRVLEPR</sequence>
<dbReference type="InterPro" id="IPR050559">
    <property type="entry name" value="P-Pant_transferase_sf"/>
</dbReference>
<dbReference type="RefSeq" id="WP_190617836.1">
    <property type="nucleotide sequence ID" value="NZ_BAAAHX010000011.1"/>
</dbReference>
<dbReference type="GO" id="GO:0000287">
    <property type="term" value="F:magnesium ion binding"/>
    <property type="evidence" value="ECO:0007669"/>
    <property type="project" value="InterPro"/>
</dbReference>
<dbReference type="Proteomes" id="UP000516421">
    <property type="component" value="Chromosome"/>
</dbReference>
<dbReference type="PANTHER" id="PTHR12215:SF10">
    <property type="entry name" value="L-AMINOADIPATE-SEMIALDEHYDE DEHYDROGENASE-PHOSPHOPANTETHEINYL TRANSFERASE"/>
    <property type="match status" value="1"/>
</dbReference>
<dbReference type="PANTHER" id="PTHR12215">
    <property type="entry name" value="PHOSPHOPANTETHEINE TRANSFERASE"/>
    <property type="match status" value="1"/>
</dbReference>
<dbReference type="Gene3D" id="3.90.470.20">
    <property type="entry name" value="4'-phosphopantetheinyl transferase domain"/>
    <property type="match status" value="2"/>
</dbReference>
<evidence type="ECO:0000313" key="5">
    <source>
        <dbReference type="Proteomes" id="UP000516421"/>
    </source>
</evidence>
<dbReference type="GO" id="GO:0019878">
    <property type="term" value="P:lysine biosynthetic process via aminoadipic acid"/>
    <property type="evidence" value="ECO:0007669"/>
    <property type="project" value="TreeGrafter"/>
</dbReference>
<organism evidence="4 5">
    <name type="scientific">Rothia amarae</name>
    <dbReference type="NCBI Taxonomy" id="169480"/>
    <lineage>
        <taxon>Bacteria</taxon>
        <taxon>Bacillati</taxon>
        <taxon>Actinomycetota</taxon>
        <taxon>Actinomycetes</taxon>
        <taxon>Micrococcales</taxon>
        <taxon>Micrococcaceae</taxon>
        <taxon>Rothia</taxon>
    </lineage>
</organism>
<accession>A0A7H2BKQ5</accession>
<dbReference type="GO" id="GO:0008897">
    <property type="term" value="F:holo-[acyl-carrier-protein] synthase activity"/>
    <property type="evidence" value="ECO:0007669"/>
    <property type="project" value="InterPro"/>
</dbReference>
<dbReference type="InterPro" id="IPR037143">
    <property type="entry name" value="4-PPantetheinyl_Trfase_dom_sf"/>
</dbReference>
<proteinExistence type="inferred from homology"/>
<feature type="domain" description="4'-phosphopantetheinyl transferase" evidence="3">
    <location>
        <begin position="127"/>
        <end position="201"/>
    </location>
</feature>
<comment type="similarity">
    <text evidence="1">Belongs to the P-Pant transferase superfamily. Gsp/Sfp/HetI/AcpT family.</text>
</comment>
<evidence type="ECO:0000256" key="2">
    <source>
        <dbReference type="ARBA" id="ARBA00022679"/>
    </source>
</evidence>
<keyword evidence="5" id="KW-1185">Reference proteome</keyword>
<dbReference type="AlphaFoldDB" id="A0A7H2BKQ5"/>
<protein>
    <submittedName>
        <fullName evidence="4">4'-phosphopantetheinyl transferase superfamily protein</fullName>
    </submittedName>
</protein>
<dbReference type="KEGG" id="rama:IDM48_02090"/>
<dbReference type="Pfam" id="PF01648">
    <property type="entry name" value="ACPS"/>
    <property type="match status" value="1"/>
</dbReference>
<evidence type="ECO:0000259" key="3">
    <source>
        <dbReference type="Pfam" id="PF01648"/>
    </source>
</evidence>
<dbReference type="InterPro" id="IPR008278">
    <property type="entry name" value="4-PPantetheinyl_Trfase_dom"/>
</dbReference>
<keyword evidence="2 4" id="KW-0808">Transferase</keyword>
<reference evidence="4 5" key="1">
    <citation type="submission" date="2020-09" db="EMBL/GenBank/DDBJ databases">
        <title>Investigation of environmental microbe.</title>
        <authorList>
            <person name="Ou Y."/>
            <person name="Kang Q."/>
        </authorList>
    </citation>
    <scope>NUCLEOTIDE SEQUENCE [LARGE SCALE GENOMIC DNA]</scope>
    <source>
        <strain evidence="4 5">KJZ-9</strain>
    </source>
</reference>
<dbReference type="EMBL" id="CP061538">
    <property type="protein sequence ID" value="QNV40251.1"/>
    <property type="molecule type" value="Genomic_DNA"/>
</dbReference>
<gene>
    <name evidence="4" type="ORF">IDM48_02090</name>
</gene>
<name>A0A7H2BKQ5_9MICC</name>
<evidence type="ECO:0000256" key="1">
    <source>
        <dbReference type="ARBA" id="ARBA00010990"/>
    </source>
</evidence>